<dbReference type="OrthoDB" id="9802683at2"/>
<evidence type="ECO:0000256" key="1">
    <source>
        <dbReference type="SAM" id="Coils"/>
    </source>
</evidence>
<comment type="caution">
    <text evidence="3">The sequence shown here is derived from an EMBL/GenBank/DDBJ whole genome shotgun (WGS) entry which is preliminary data.</text>
</comment>
<evidence type="ECO:0000256" key="2">
    <source>
        <dbReference type="SAM" id="SignalP"/>
    </source>
</evidence>
<feature type="chain" id="PRO_5020504146" evidence="2">
    <location>
        <begin position="26"/>
        <end position="910"/>
    </location>
</feature>
<evidence type="ECO:0000313" key="3">
    <source>
        <dbReference type="EMBL" id="TKB53246.1"/>
    </source>
</evidence>
<sequence length="910" mass="103283">MRCFTNSLVISIAFALFGCGGGSSSSDSSVEKPPIPTPTPPSLEIPELGSHCKAVLPDTSEQVNLDTLAQEIVESTPEQWQSPDFTHDCRLASVNDGLSQIATKADLSHPYLITLLDYLVFIPPADRYNKAIEELSATLEKISQLEEFFVVNNETAKAQEAYLNVLRSYASAEGLQNHFSQHKKNLRLLFESLTTDESQNLTRYHYLVYRSLQAINLFTDYATNNNTLREQLLEDIALHQSLLNFGEHKNAIIDQQTWPVRWVADTLAKRFLLLGSDSETSTIDQQIRELAEVHINQNPLIERDFNRITEDYLTNTGKRLQLCDTTFSGFCTQSKAAVPQLTIPEPIYTDDTQLSSFTQAILAGQAHCNDLKEHHVEEIGHAMQFLAHSPSTDHTKITRLASCFNYAAQWASTNEQFVVISNAMLELSQLDMFLTQTELFELYLHAWSSLAETHPDAFEQEEQYRELKLIALKQMDWTPHFQVMASIINRISEQGSTLQQQSTIWELQNALTHYFPIQGYTDYNATEFRNSLLNLGHALSLELTPNNSTIYWLYQIYENMYDTVVAATTSSQLLTEEKEKLEKQLIEVTNHFSTHPSSRIVKGIFSNSFAEYDFASAECNDANSVICAPMQARTAKEALPQYMKCSSNVTLRSQKLSAQQTIDTCNDIAQVEYRYHSMLETGKQPSSPLNAPQKTQILVFNFPDTYNDWRLEQSCNGAVYDGCFAPTLFYPYSNRTLEDGSLEIAVDLDQSSGKVPFAAQGYVANIWKFDMNAGHQRRTFPDGVTALSTGIEYYITWENNFPFELRLPPSDDKLTLAGAFSEPCDCGYERDYNNAYLLVRFLYEEDKAALLSLLNHYRSGDDAAFESQRKQIESTKESHWQSWLQVLEQKNQNQAVLKAFYDSPRAPITH</sequence>
<gene>
    <name evidence="3" type="ORF">FCL42_14325</name>
</gene>
<keyword evidence="2" id="KW-0732">Signal</keyword>
<dbReference type="Gene3D" id="3.40.30.160">
    <property type="entry name" value="Collagenase ColT, N-terminal domain"/>
    <property type="match status" value="1"/>
</dbReference>
<feature type="coiled-coil region" evidence="1">
    <location>
        <begin position="564"/>
        <end position="591"/>
    </location>
</feature>
<dbReference type="RefSeq" id="WP_136864114.1">
    <property type="nucleotide sequence ID" value="NZ_SWCJ01000012.1"/>
</dbReference>
<dbReference type="Proteomes" id="UP000305675">
    <property type="component" value="Unassembled WGS sequence"/>
</dbReference>
<keyword evidence="4" id="KW-1185">Reference proteome</keyword>
<dbReference type="GO" id="GO:0008270">
    <property type="term" value="F:zinc ion binding"/>
    <property type="evidence" value="ECO:0007669"/>
    <property type="project" value="InterPro"/>
</dbReference>
<reference evidence="3 4" key="1">
    <citation type="submission" date="2019-04" db="EMBL/GenBank/DDBJ databases">
        <authorList>
            <person name="Hwang J.C."/>
        </authorList>
    </citation>
    <scope>NUCLEOTIDE SEQUENCE [LARGE SCALE GENOMIC DNA]</scope>
    <source>
        <strain evidence="3 4">IMCC35002</strain>
    </source>
</reference>
<organism evidence="3 4">
    <name type="scientific">Ferrimonas aestuarii</name>
    <dbReference type="NCBI Taxonomy" id="2569539"/>
    <lineage>
        <taxon>Bacteria</taxon>
        <taxon>Pseudomonadati</taxon>
        <taxon>Pseudomonadota</taxon>
        <taxon>Gammaproteobacteria</taxon>
        <taxon>Alteromonadales</taxon>
        <taxon>Ferrimonadaceae</taxon>
        <taxon>Ferrimonas</taxon>
    </lineage>
</organism>
<proteinExistence type="predicted"/>
<dbReference type="Pfam" id="PF01752">
    <property type="entry name" value="Peptidase_M9"/>
    <property type="match status" value="1"/>
</dbReference>
<accession>A0A4V5NVX0</accession>
<feature type="signal peptide" evidence="2">
    <location>
        <begin position="1"/>
        <end position="25"/>
    </location>
</feature>
<protein>
    <submittedName>
        <fullName evidence="3">Uncharacterized protein</fullName>
    </submittedName>
</protein>
<dbReference type="GO" id="GO:0006508">
    <property type="term" value="P:proteolysis"/>
    <property type="evidence" value="ECO:0007669"/>
    <property type="project" value="InterPro"/>
</dbReference>
<dbReference type="AlphaFoldDB" id="A0A4V5NVX0"/>
<dbReference type="Gene3D" id="1.10.390.20">
    <property type="match status" value="1"/>
</dbReference>
<dbReference type="EMBL" id="SWCJ01000012">
    <property type="protein sequence ID" value="TKB53246.1"/>
    <property type="molecule type" value="Genomic_DNA"/>
</dbReference>
<dbReference type="GO" id="GO:0005576">
    <property type="term" value="C:extracellular region"/>
    <property type="evidence" value="ECO:0007669"/>
    <property type="project" value="InterPro"/>
</dbReference>
<dbReference type="PROSITE" id="PS51257">
    <property type="entry name" value="PROKAR_LIPOPROTEIN"/>
    <property type="match status" value="1"/>
</dbReference>
<dbReference type="GO" id="GO:0004222">
    <property type="term" value="F:metalloendopeptidase activity"/>
    <property type="evidence" value="ECO:0007669"/>
    <property type="project" value="InterPro"/>
</dbReference>
<dbReference type="InterPro" id="IPR002169">
    <property type="entry name" value="Peptidase_M9A/M9B"/>
</dbReference>
<name>A0A4V5NVX0_9GAMM</name>
<evidence type="ECO:0000313" key="4">
    <source>
        <dbReference type="Proteomes" id="UP000305675"/>
    </source>
</evidence>
<keyword evidence="1" id="KW-0175">Coiled coil</keyword>